<comment type="caution">
    <text evidence="7">The sequence shown here is derived from an EMBL/GenBank/DDBJ whole genome shotgun (WGS) entry which is preliminary data.</text>
</comment>
<dbReference type="PROSITE" id="PS51292">
    <property type="entry name" value="ZF_RING_CH"/>
    <property type="match status" value="1"/>
</dbReference>
<feature type="domain" description="RING-CH-type" evidence="6">
    <location>
        <begin position="97"/>
        <end position="154"/>
    </location>
</feature>
<accession>A0A6A2XJE6</accession>
<protein>
    <submittedName>
        <fullName evidence="7">Subtilase family protein, putative isoform 1</fullName>
    </submittedName>
</protein>
<organism evidence="7 8">
    <name type="scientific">Hibiscus syriacus</name>
    <name type="common">Rose of Sharon</name>
    <dbReference type="NCBI Taxonomy" id="106335"/>
    <lineage>
        <taxon>Eukaryota</taxon>
        <taxon>Viridiplantae</taxon>
        <taxon>Streptophyta</taxon>
        <taxon>Embryophyta</taxon>
        <taxon>Tracheophyta</taxon>
        <taxon>Spermatophyta</taxon>
        <taxon>Magnoliopsida</taxon>
        <taxon>eudicotyledons</taxon>
        <taxon>Gunneridae</taxon>
        <taxon>Pentapetalae</taxon>
        <taxon>rosids</taxon>
        <taxon>malvids</taxon>
        <taxon>Malvales</taxon>
        <taxon>Malvaceae</taxon>
        <taxon>Malvoideae</taxon>
        <taxon>Hibiscus</taxon>
    </lineage>
</organism>
<feature type="domain" description="RING-type" evidence="5">
    <location>
        <begin position="105"/>
        <end position="148"/>
    </location>
</feature>
<dbReference type="Pfam" id="PF13639">
    <property type="entry name" value="zf-RING_2"/>
    <property type="match status" value="1"/>
</dbReference>
<sequence length="169" mass="19564">MKIIKSFTPSILFLNLVSDVKFLFDKAFTLLGLLEPPPPIQEDYHPGDGYIFLTSSRSGLMPVPIQVLMAMIKKNLPVIEYGDFIERLEDHEDEQVKNGDDDRVCRVCLESMERSDEMRELCMCSHVFHKDCIDSWVNEGRVTCPLCRSTLYPETMDWSRSDINLFVQH</sequence>
<evidence type="ECO:0000313" key="7">
    <source>
        <dbReference type="EMBL" id="KAE8658589.1"/>
    </source>
</evidence>
<evidence type="ECO:0000256" key="2">
    <source>
        <dbReference type="ARBA" id="ARBA00022771"/>
    </source>
</evidence>
<evidence type="ECO:0000259" key="6">
    <source>
        <dbReference type="PROSITE" id="PS51292"/>
    </source>
</evidence>
<dbReference type="Gene3D" id="3.30.40.10">
    <property type="entry name" value="Zinc/RING finger domain, C3HC4 (zinc finger)"/>
    <property type="match status" value="1"/>
</dbReference>
<evidence type="ECO:0000256" key="1">
    <source>
        <dbReference type="ARBA" id="ARBA00022723"/>
    </source>
</evidence>
<dbReference type="SUPFAM" id="SSF57850">
    <property type="entry name" value="RING/U-box"/>
    <property type="match status" value="1"/>
</dbReference>
<dbReference type="GO" id="GO:0008270">
    <property type="term" value="F:zinc ion binding"/>
    <property type="evidence" value="ECO:0007669"/>
    <property type="project" value="UniProtKB-KW"/>
</dbReference>
<evidence type="ECO:0000313" key="8">
    <source>
        <dbReference type="Proteomes" id="UP000436088"/>
    </source>
</evidence>
<dbReference type="GO" id="GO:0061630">
    <property type="term" value="F:ubiquitin protein ligase activity"/>
    <property type="evidence" value="ECO:0007669"/>
    <property type="project" value="TreeGrafter"/>
</dbReference>
<dbReference type="InterPro" id="IPR011016">
    <property type="entry name" value="Znf_RING-CH"/>
</dbReference>
<dbReference type="OrthoDB" id="8062037at2759"/>
<dbReference type="GO" id="GO:0016567">
    <property type="term" value="P:protein ubiquitination"/>
    <property type="evidence" value="ECO:0007669"/>
    <property type="project" value="TreeGrafter"/>
</dbReference>
<dbReference type="InterPro" id="IPR001841">
    <property type="entry name" value="Znf_RING"/>
</dbReference>
<gene>
    <name evidence="7" type="ORF">F3Y22_tig00116971pilonHSYRG00868</name>
</gene>
<keyword evidence="8" id="KW-1185">Reference proteome</keyword>
<reference evidence="7" key="1">
    <citation type="submission" date="2019-09" db="EMBL/GenBank/DDBJ databases">
        <title>Draft genome information of white flower Hibiscus syriacus.</title>
        <authorList>
            <person name="Kim Y.-M."/>
        </authorList>
    </citation>
    <scope>NUCLEOTIDE SEQUENCE [LARGE SCALE GENOMIC DNA]</scope>
    <source>
        <strain evidence="7">YM2019G1</strain>
    </source>
</reference>
<keyword evidence="2 4" id="KW-0863">Zinc-finger</keyword>
<proteinExistence type="predicted"/>
<dbReference type="SMART" id="SM00744">
    <property type="entry name" value="RINGv"/>
    <property type="match status" value="1"/>
</dbReference>
<keyword evidence="3" id="KW-0862">Zinc</keyword>
<dbReference type="InterPro" id="IPR013083">
    <property type="entry name" value="Znf_RING/FYVE/PHD"/>
</dbReference>
<dbReference type="PROSITE" id="PS50089">
    <property type="entry name" value="ZF_RING_2"/>
    <property type="match status" value="1"/>
</dbReference>
<dbReference type="PANTHER" id="PTHR45969">
    <property type="entry name" value="RING ZINC FINGER PROTEIN-RELATED"/>
    <property type="match status" value="1"/>
</dbReference>
<keyword evidence="1" id="KW-0479">Metal-binding</keyword>
<dbReference type="EMBL" id="VEPZ02001744">
    <property type="protein sequence ID" value="KAE8658589.1"/>
    <property type="molecule type" value="Genomic_DNA"/>
</dbReference>
<dbReference type="Proteomes" id="UP000436088">
    <property type="component" value="Unassembled WGS sequence"/>
</dbReference>
<dbReference type="AlphaFoldDB" id="A0A6A2XJE6"/>
<dbReference type="SMART" id="SM00184">
    <property type="entry name" value="RING"/>
    <property type="match status" value="1"/>
</dbReference>
<name>A0A6A2XJE6_HIBSY</name>
<evidence type="ECO:0000256" key="4">
    <source>
        <dbReference type="PROSITE-ProRule" id="PRU00175"/>
    </source>
</evidence>
<dbReference type="PANTHER" id="PTHR45969:SF81">
    <property type="entry name" value="OS08G0157400 PROTEIN"/>
    <property type="match status" value="1"/>
</dbReference>
<evidence type="ECO:0000256" key="3">
    <source>
        <dbReference type="ARBA" id="ARBA00022833"/>
    </source>
</evidence>
<evidence type="ECO:0000259" key="5">
    <source>
        <dbReference type="PROSITE" id="PS50089"/>
    </source>
</evidence>